<dbReference type="Pfam" id="PF08478">
    <property type="entry name" value="POTRA_1"/>
    <property type="match status" value="1"/>
</dbReference>
<organism evidence="11 12">
    <name type="scientific">Phyllobacterium zundukense</name>
    <dbReference type="NCBI Taxonomy" id="1867719"/>
    <lineage>
        <taxon>Bacteria</taxon>
        <taxon>Pseudomonadati</taxon>
        <taxon>Pseudomonadota</taxon>
        <taxon>Alphaproteobacteria</taxon>
        <taxon>Hyphomicrobiales</taxon>
        <taxon>Phyllobacteriaceae</taxon>
        <taxon>Phyllobacterium</taxon>
    </lineage>
</organism>
<dbReference type="Gene3D" id="3.10.20.310">
    <property type="entry name" value="membrane protein fhac"/>
    <property type="match status" value="1"/>
</dbReference>
<protein>
    <recommendedName>
        <fullName evidence="9">Cell division protein FtsQ</fullName>
    </recommendedName>
</protein>
<dbReference type="KEGG" id="pht:BLM14_04860"/>
<dbReference type="GO" id="GO:0005886">
    <property type="term" value="C:plasma membrane"/>
    <property type="evidence" value="ECO:0007669"/>
    <property type="project" value="UniProtKB-SubCell"/>
</dbReference>
<dbReference type="InterPro" id="IPR005548">
    <property type="entry name" value="Cell_div_FtsQ/DivIB_C"/>
</dbReference>
<evidence type="ECO:0000256" key="9">
    <source>
        <dbReference type="HAMAP-Rule" id="MF_00911"/>
    </source>
</evidence>
<evidence type="ECO:0000259" key="10">
    <source>
        <dbReference type="PROSITE" id="PS51779"/>
    </source>
</evidence>
<dbReference type="InterPro" id="IPR045335">
    <property type="entry name" value="FtsQ_C_sf"/>
</dbReference>
<dbReference type="InterPro" id="IPR013685">
    <property type="entry name" value="POTRA_FtsQ_type"/>
</dbReference>
<dbReference type="AlphaFoldDB" id="A0A2N9W2N2"/>
<dbReference type="PANTHER" id="PTHR35851">
    <property type="entry name" value="CELL DIVISION PROTEIN FTSQ"/>
    <property type="match status" value="1"/>
</dbReference>
<accession>A0A2N9W2N2</accession>
<name>A0A2N9W2N2_9HYPH</name>
<dbReference type="RefSeq" id="WP_418314204.1">
    <property type="nucleotide sequence ID" value="NZ_CP017940.1"/>
</dbReference>
<evidence type="ECO:0000256" key="6">
    <source>
        <dbReference type="ARBA" id="ARBA00022989"/>
    </source>
</evidence>
<dbReference type="HAMAP" id="MF_00911">
    <property type="entry name" value="FtsQ_subfam"/>
    <property type="match status" value="1"/>
</dbReference>
<comment type="function">
    <text evidence="9">Essential cell division protein.</text>
</comment>
<dbReference type="Pfam" id="PF03799">
    <property type="entry name" value="FtsQ_DivIB_C"/>
    <property type="match status" value="1"/>
</dbReference>
<keyword evidence="8 9" id="KW-0131">Cell cycle</keyword>
<keyword evidence="2 9" id="KW-1003">Cell membrane</keyword>
<evidence type="ECO:0000256" key="4">
    <source>
        <dbReference type="ARBA" id="ARBA00022618"/>
    </source>
</evidence>
<dbReference type="GO" id="GO:0032153">
    <property type="term" value="C:cell division site"/>
    <property type="evidence" value="ECO:0007669"/>
    <property type="project" value="UniProtKB-UniRule"/>
</dbReference>
<evidence type="ECO:0000313" key="11">
    <source>
        <dbReference type="EMBL" id="PIO46000.1"/>
    </source>
</evidence>
<dbReference type="PANTHER" id="PTHR35851:SF1">
    <property type="entry name" value="CELL DIVISION PROTEIN FTSQ"/>
    <property type="match status" value="1"/>
</dbReference>
<dbReference type="GO" id="GO:0090529">
    <property type="term" value="P:cell septum assembly"/>
    <property type="evidence" value="ECO:0007669"/>
    <property type="project" value="InterPro"/>
</dbReference>
<dbReference type="InterPro" id="IPR026579">
    <property type="entry name" value="FtsQ"/>
</dbReference>
<evidence type="ECO:0000256" key="2">
    <source>
        <dbReference type="ARBA" id="ARBA00022475"/>
    </source>
</evidence>
<keyword evidence="7 9" id="KW-0472">Membrane</keyword>
<comment type="similarity">
    <text evidence="9">Belongs to the FtsQ/DivIB family. FtsQ subfamily.</text>
</comment>
<dbReference type="InterPro" id="IPR034746">
    <property type="entry name" value="POTRA"/>
</dbReference>
<evidence type="ECO:0000256" key="5">
    <source>
        <dbReference type="ARBA" id="ARBA00022692"/>
    </source>
</evidence>
<evidence type="ECO:0000256" key="3">
    <source>
        <dbReference type="ARBA" id="ARBA00022519"/>
    </source>
</evidence>
<dbReference type="Gene3D" id="3.40.50.11690">
    <property type="entry name" value="Cell division protein FtsQ/DivIB"/>
    <property type="match status" value="1"/>
</dbReference>
<evidence type="ECO:0000256" key="1">
    <source>
        <dbReference type="ARBA" id="ARBA00004370"/>
    </source>
</evidence>
<reference evidence="12" key="1">
    <citation type="journal article" date="2017" name="Int J Environ Stud">
        <title>Does the Miocene-Pliocene relict legume Oxytropis triphylla form nitrogen-fixing nodules with a combination of bacterial strains?</title>
        <authorList>
            <person name="Safronova V."/>
            <person name="Belimov A."/>
            <person name="Sazanova A."/>
            <person name="Kuznetsova I."/>
            <person name="Popova J."/>
            <person name="Andronov E."/>
            <person name="Verkhozina A."/>
            <person name="Tikhonovich I."/>
        </authorList>
    </citation>
    <scope>NUCLEOTIDE SEQUENCE [LARGE SCALE GENOMIC DNA]</scope>
    <source>
        <strain evidence="12">Tri-38</strain>
    </source>
</reference>
<evidence type="ECO:0000256" key="7">
    <source>
        <dbReference type="ARBA" id="ARBA00023136"/>
    </source>
</evidence>
<feature type="domain" description="POTRA" evidence="10">
    <location>
        <begin position="93"/>
        <end position="161"/>
    </location>
</feature>
<comment type="subcellular location">
    <subcellularLocation>
        <location evidence="9">Cell inner membrane</location>
        <topology evidence="9">Single-pass type II membrane protein</topology>
    </subcellularLocation>
    <subcellularLocation>
        <location evidence="1">Membrane</location>
    </subcellularLocation>
    <text evidence="9">Localizes to the division septum.</text>
</comment>
<evidence type="ECO:0000313" key="12">
    <source>
        <dbReference type="Proteomes" id="UP000232163"/>
    </source>
</evidence>
<keyword evidence="12" id="KW-1185">Reference proteome</keyword>
<proteinExistence type="inferred from homology"/>
<dbReference type="Proteomes" id="UP000232163">
    <property type="component" value="Unassembled WGS sequence"/>
</dbReference>
<dbReference type="EMBL" id="MZMT01000014">
    <property type="protein sequence ID" value="PIO46000.1"/>
    <property type="molecule type" value="Genomic_DNA"/>
</dbReference>
<dbReference type="PROSITE" id="PS51779">
    <property type="entry name" value="POTRA"/>
    <property type="match status" value="1"/>
</dbReference>
<keyword evidence="5 9" id="KW-0812">Transmembrane</keyword>
<keyword evidence="3 9" id="KW-0997">Cell inner membrane</keyword>
<keyword evidence="6 9" id="KW-1133">Transmembrane helix</keyword>
<gene>
    <name evidence="9" type="primary">ftsQ</name>
    <name evidence="11" type="ORF">B5P45_05580</name>
</gene>
<evidence type="ECO:0000256" key="8">
    <source>
        <dbReference type="ARBA" id="ARBA00023306"/>
    </source>
</evidence>
<sequence>MFALKGKNAHPRGAAPVSSGRSAALGRFRIVLPKFMRKPVRVFARMIEGEVSIPNHVGTFGAVAFLALTGAYGAILGGHAPEVVKVTTSTFGFAIEDVKVVGNNETSEIDVLGALGLDGETSLVGLSASDAQKAVAGLPWVESVDVFKVYPNTIQISIHERSAMAVWQNGSELSVIDADGRVIVPFTGGRSASLPLVIGAGADKQAKLLMAQMAAFPQITGEVKAYARVGDRRWDLLLKNGVTLMLPEYRIDEALADIVDMDRKAGLLSRDIASVDMRLTDRVVVRLTPDAMVQRVEYLKARDKASKRSEKRV</sequence>
<comment type="caution">
    <text evidence="11">The sequence shown here is derived from an EMBL/GenBank/DDBJ whole genome shotgun (WGS) entry which is preliminary data.</text>
</comment>
<dbReference type="GO" id="GO:0043093">
    <property type="term" value="P:FtsZ-dependent cytokinesis"/>
    <property type="evidence" value="ECO:0007669"/>
    <property type="project" value="UniProtKB-UniRule"/>
</dbReference>
<keyword evidence="4 9" id="KW-0132">Cell division</keyword>